<dbReference type="Pfam" id="PF16715">
    <property type="entry name" value="CDPS"/>
    <property type="match status" value="1"/>
</dbReference>
<evidence type="ECO:0000256" key="2">
    <source>
        <dbReference type="ARBA" id="ARBA00022679"/>
    </source>
</evidence>
<accession>A0A1L9QR01</accession>
<gene>
    <name evidence="4" type="ORF">BI308_13115</name>
</gene>
<evidence type="ECO:0000256" key="1">
    <source>
        <dbReference type="ARBA" id="ARBA00006034"/>
    </source>
</evidence>
<evidence type="ECO:0000256" key="3">
    <source>
        <dbReference type="ARBA" id="ARBA00030771"/>
    </source>
</evidence>
<keyword evidence="5" id="KW-1185">Reference proteome</keyword>
<dbReference type="AlphaFoldDB" id="A0A1L9QR01"/>
<evidence type="ECO:0000313" key="5">
    <source>
        <dbReference type="Proteomes" id="UP000183940"/>
    </source>
</evidence>
<dbReference type="GO" id="GO:0016755">
    <property type="term" value="F:aminoacyltransferase activity"/>
    <property type="evidence" value="ECO:0007669"/>
    <property type="project" value="InterPro"/>
</dbReference>
<dbReference type="Proteomes" id="UP000183940">
    <property type="component" value="Unassembled WGS sequence"/>
</dbReference>
<dbReference type="Gene3D" id="3.40.50.11710">
    <property type="entry name" value="Cyclodipeptide synthase"/>
    <property type="match status" value="1"/>
</dbReference>
<proteinExistence type="inferred from homology"/>
<comment type="similarity">
    <text evidence="1">Belongs to the CDPS family.</text>
</comment>
<reference evidence="4" key="1">
    <citation type="submission" date="2016-10" db="EMBL/GenBank/DDBJ databases">
        <title>CRISPR-Cas defence system in Roseofilum reptotaenium: evidence of a bacteriophage-cyanobacterium arms race in the coral black band disease.</title>
        <authorList>
            <person name="Buerger P."/>
            <person name="Wood-Charlson E.M."/>
            <person name="Weynberg K.D."/>
            <person name="Willis B."/>
            <person name="Van Oppen M.J."/>
        </authorList>
    </citation>
    <scope>NUCLEOTIDE SEQUENCE [LARGE SCALE GENOMIC DNA]</scope>
    <source>
        <strain evidence="4">AO1-A</strain>
    </source>
</reference>
<dbReference type="STRING" id="1925591.BI308_13115"/>
<keyword evidence="2" id="KW-0808">Transferase</keyword>
<name>A0A1L9QR01_9CYAN</name>
<dbReference type="EMBL" id="MLAW01000021">
    <property type="protein sequence ID" value="OJJ25125.1"/>
    <property type="molecule type" value="Genomic_DNA"/>
</dbReference>
<dbReference type="InterPro" id="IPR030903">
    <property type="entry name" value="CDPS"/>
</dbReference>
<sequence length="244" mass="28564">MEMSDRKAYRAKVDSVFPPSARSRFEQLDSCFLGVSLENKNFTPEKLKAVIEWVSRRFRYCAVLVGDSIHRITLETTKSLEPDIALMEALEMGRAFIQDNEHLFYAFQEQTQFTFETCSQIQTSENYIQFYKLLQTCFESNASFRSSVEEFSRKYYRRKSNDRDQALIKYKIVQSCEYFLEEFAVFACLNKRGYSVMVYPGAFSTLIEIVNGEYPGLFDEIKTLTLASLHFKTRSKMPTNVEKY</sequence>
<dbReference type="InterPro" id="IPR038622">
    <property type="entry name" value="CDPS_sf"/>
</dbReference>
<protein>
    <recommendedName>
        <fullName evidence="3">Cyclodipeptide synthase</fullName>
    </recommendedName>
</protein>
<organism evidence="4 5">
    <name type="scientific">Roseofilum reptotaenium AO1-A</name>
    <dbReference type="NCBI Taxonomy" id="1925591"/>
    <lineage>
        <taxon>Bacteria</taxon>
        <taxon>Bacillati</taxon>
        <taxon>Cyanobacteriota</taxon>
        <taxon>Cyanophyceae</taxon>
        <taxon>Desertifilales</taxon>
        <taxon>Desertifilaceae</taxon>
        <taxon>Roseofilum</taxon>
    </lineage>
</organism>
<evidence type="ECO:0000313" key="4">
    <source>
        <dbReference type="EMBL" id="OJJ25125.1"/>
    </source>
</evidence>
<comment type="caution">
    <text evidence="4">The sequence shown here is derived from an EMBL/GenBank/DDBJ whole genome shotgun (WGS) entry which is preliminary data.</text>
</comment>
<dbReference type="NCBIfam" id="TIGR04539">
    <property type="entry name" value="tRNA_cyclodipep"/>
    <property type="match status" value="1"/>
</dbReference>